<name>A0A426YNS6_ENSVE</name>
<proteinExistence type="predicted"/>
<dbReference type="AlphaFoldDB" id="A0A426YNS6"/>
<feature type="compositionally biased region" description="Basic and acidic residues" evidence="1">
    <location>
        <begin position="256"/>
        <end position="266"/>
    </location>
</feature>
<reference evidence="2 3" key="1">
    <citation type="journal article" date="2014" name="Agronomy (Basel)">
        <title>A Draft Genome Sequence for Ensete ventricosum, the Drought-Tolerant Tree Against Hunger.</title>
        <authorList>
            <person name="Harrison J."/>
            <person name="Moore K.A."/>
            <person name="Paszkiewicz K."/>
            <person name="Jones T."/>
            <person name="Grant M."/>
            <person name="Ambacheew D."/>
            <person name="Muzemil S."/>
            <person name="Studholme D.J."/>
        </authorList>
    </citation>
    <scope>NUCLEOTIDE SEQUENCE [LARGE SCALE GENOMIC DNA]</scope>
</reference>
<comment type="caution">
    <text evidence="2">The sequence shown here is derived from an EMBL/GenBank/DDBJ whole genome shotgun (WGS) entry which is preliminary data.</text>
</comment>
<evidence type="ECO:0000313" key="2">
    <source>
        <dbReference type="EMBL" id="RRT53360.1"/>
    </source>
</evidence>
<evidence type="ECO:0000256" key="1">
    <source>
        <dbReference type="SAM" id="MobiDB-lite"/>
    </source>
</evidence>
<dbReference type="EMBL" id="AMZH03011182">
    <property type="protein sequence ID" value="RRT53360.1"/>
    <property type="molecule type" value="Genomic_DNA"/>
</dbReference>
<feature type="region of interest" description="Disordered" evidence="1">
    <location>
        <begin position="254"/>
        <end position="282"/>
    </location>
</feature>
<evidence type="ECO:0000313" key="3">
    <source>
        <dbReference type="Proteomes" id="UP000287651"/>
    </source>
</evidence>
<sequence>MKWKPETGLQSIHRDAHVGHVRTVGALPRPRNMQPIFGHDPIGPSHRLATGAPMTLPRNWPLHLYGAGNSYKQYLRDRACLQAASEEERRLWCNVDTGTGHLGHPPHPHFCAVQATRSSGCGASTCWRVDDAPAIGVAGHLESLGEAKLGGLDNIGLLQLSRRESLISCQCPQSYALLTRQAKCIIMLLGESHNPKGIGSHVPEEPYLKAPCEQGSRTLTVVKKEMIGTKNKRSVSYLRLASIIEIACLQGPSNQQREEHLTHDADTGTGNLDRSPHPRSRAVQTISAAGCKDYTDSPVRRAFTIPAAGLLEPLGEASLFDFHTMMPPATSKHVR</sequence>
<protein>
    <submittedName>
        <fullName evidence="2">Uncharacterized protein</fullName>
    </submittedName>
</protein>
<gene>
    <name evidence="2" type="ORF">B296_00027314</name>
</gene>
<dbReference type="Proteomes" id="UP000287651">
    <property type="component" value="Unassembled WGS sequence"/>
</dbReference>
<organism evidence="2 3">
    <name type="scientific">Ensete ventricosum</name>
    <name type="common">Abyssinian banana</name>
    <name type="synonym">Musa ensete</name>
    <dbReference type="NCBI Taxonomy" id="4639"/>
    <lineage>
        <taxon>Eukaryota</taxon>
        <taxon>Viridiplantae</taxon>
        <taxon>Streptophyta</taxon>
        <taxon>Embryophyta</taxon>
        <taxon>Tracheophyta</taxon>
        <taxon>Spermatophyta</taxon>
        <taxon>Magnoliopsida</taxon>
        <taxon>Liliopsida</taxon>
        <taxon>Zingiberales</taxon>
        <taxon>Musaceae</taxon>
        <taxon>Ensete</taxon>
    </lineage>
</organism>
<accession>A0A426YNS6</accession>